<dbReference type="EMBL" id="CP010978">
    <property type="protein sequence ID" value="AJQ28406.1"/>
    <property type="molecule type" value="Genomic_DNA"/>
</dbReference>
<proteinExistence type="predicted"/>
<protein>
    <submittedName>
        <fullName evidence="1">Uncharacterized protein</fullName>
    </submittedName>
</protein>
<dbReference type="AlphaFoldDB" id="I8TU29"/>
<name>I8TU29_9FIRM</name>
<accession>I8TU29</accession>
<reference evidence="1 2" key="1">
    <citation type="journal article" date="2015" name="Genome Announc.">
        <title>Complete Genome Sequence of Pelosinus fermentans JBW45, a Member of a Remarkably Competitive Group of Negativicutes in the Firmicutes Phylum.</title>
        <authorList>
            <person name="De Leon K.B."/>
            <person name="Utturkar S.M."/>
            <person name="Camilleri L.B."/>
            <person name="Elias D.A."/>
            <person name="Arkin A.P."/>
            <person name="Fields M.W."/>
            <person name="Brown S.D."/>
            <person name="Wall J.D."/>
        </authorList>
    </citation>
    <scope>NUCLEOTIDE SEQUENCE [LARGE SCALE GENOMIC DNA]</scope>
    <source>
        <strain evidence="1 2">JBW45</strain>
    </source>
</reference>
<dbReference type="KEGG" id="pft:JBW_03063"/>
<dbReference type="Proteomes" id="UP000005361">
    <property type="component" value="Chromosome"/>
</dbReference>
<reference evidence="2" key="2">
    <citation type="submission" date="2015-02" db="EMBL/GenBank/DDBJ databases">
        <title>Complete Genome Sequence of Pelosinus fermentans JBW45.</title>
        <authorList>
            <person name="De Leon K.B."/>
            <person name="Utturkar S.M."/>
            <person name="Camilleri L.B."/>
            <person name="Arkin A.P."/>
            <person name="Fields M.W."/>
            <person name="Brown S.D."/>
            <person name="Wall J.D."/>
        </authorList>
    </citation>
    <scope>NUCLEOTIDE SEQUENCE [LARGE SCALE GENOMIC DNA]</scope>
    <source>
        <strain evidence="2">JBW45</strain>
    </source>
</reference>
<evidence type="ECO:0000313" key="2">
    <source>
        <dbReference type="Proteomes" id="UP000005361"/>
    </source>
</evidence>
<evidence type="ECO:0000313" key="1">
    <source>
        <dbReference type="EMBL" id="AJQ28406.1"/>
    </source>
</evidence>
<sequence>MISVIAKRKRKSRRCQRKLTDRMKEILPPDQKGQEEITVPIKSMLTGRWMDKGDALRDWQEFILMRQDKAEEKLQFGNFSSEYTSLMEQVDLLLEGQAEEVSEAVTLMMVTATYMHYNKGFFDGMKIGMVMGNL</sequence>
<gene>
    <name evidence="1" type="ORF">JBW_03063</name>
</gene>
<organism evidence="1 2">
    <name type="scientific">Pelosinus fermentans JBW45</name>
    <dbReference type="NCBI Taxonomy" id="1192197"/>
    <lineage>
        <taxon>Bacteria</taxon>
        <taxon>Bacillati</taxon>
        <taxon>Bacillota</taxon>
        <taxon>Negativicutes</taxon>
        <taxon>Selenomonadales</taxon>
        <taxon>Sporomusaceae</taxon>
        <taxon>Pelosinus</taxon>
    </lineage>
</organism>
<dbReference type="HOGENOM" id="CLU_1915063_0_0_9"/>